<dbReference type="GO" id="GO:0016757">
    <property type="term" value="F:glycosyltransferase activity"/>
    <property type="evidence" value="ECO:0007669"/>
    <property type="project" value="UniProtKB-KW"/>
</dbReference>
<dbReference type="PANTHER" id="PTHR45947:SF3">
    <property type="entry name" value="SULFOQUINOVOSYL TRANSFERASE SQD2"/>
    <property type="match status" value="1"/>
</dbReference>
<dbReference type="AlphaFoldDB" id="A0A378TGV3"/>
<protein>
    <recommendedName>
        <fullName evidence="3">Glycosyltransferase subfamily 4-like N-terminal domain-containing protein</fullName>
    </recommendedName>
</protein>
<gene>
    <name evidence="4" type="ORF">NCTC10821_02555</name>
</gene>
<dbReference type="GO" id="GO:1901137">
    <property type="term" value="P:carbohydrate derivative biosynthetic process"/>
    <property type="evidence" value="ECO:0007669"/>
    <property type="project" value="UniProtKB-ARBA"/>
</dbReference>
<proteinExistence type="predicted"/>
<dbReference type="CDD" id="cd03801">
    <property type="entry name" value="GT4_PimA-like"/>
    <property type="match status" value="1"/>
</dbReference>
<keyword evidence="1" id="KW-0328">Glycosyltransferase</keyword>
<dbReference type="Pfam" id="PF13439">
    <property type="entry name" value="Glyco_transf_4"/>
    <property type="match status" value="1"/>
</dbReference>
<reference evidence="4 5" key="1">
    <citation type="submission" date="2018-06" db="EMBL/GenBank/DDBJ databases">
        <authorList>
            <consortium name="Pathogen Informatics"/>
            <person name="Doyle S."/>
        </authorList>
    </citation>
    <scope>NUCLEOTIDE SEQUENCE [LARGE SCALE GENOMIC DNA]</scope>
    <source>
        <strain evidence="4 5">NCTC10821</strain>
    </source>
</reference>
<dbReference type="EMBL" id="UGQT01000001">
    <property type="protein sequence ID" value="STZ59033.1"/>
    <property type="molecule type" value="Genomic_DNA"/>
</dbReference>
<dbReference type="Gene3D" id="3.40.50.2000">
    <property type="entry name" value="Glycogen Phosphorylase B"/>
    <property type="match status" value="1"/>
</dbReference>
<dbReference type="RefSeq" id="WP_115278657.1">
    <property type="nucleotide sequence ID" value="NZ_AP022600.1"/>
</dbReference>
<feature type="domain" description="Glycosyltransferase subfamily 4-like N-terminal" evidence="3">
    <location>
        <begin position="21"/>
        <end position="175"/>
    </location>
</feature>
<evidence type="ECO:0000259" key="3">
    <source>
        <dbReference type="Pfam" id="PF13439"/>
    </source>
</evidence>
<dbReference type="InterPro" id="IPR050194">
    <property type="entry name" value="Glycosyltransferase_grp1"/>
</dbReference>
<name>A0A378TGV3_9MYCO</name>
<sequence length="332" mass="35116">MRVAHVGSAAVPVGYPFGSAAERRIVDLAVAQQDRGDTVLVFSAAPPAPGPRPPGPARHLNIVDLECRTQPPLNDMELALRTRAAMLRVEPDVIHVHNNFTAALCLAGINGAKVLSFDHLRVPGSDHPVVKALYRRALRAFDLLMPVSQFCAQAAAEYWSLPLSELRVLPVGVDTGSSGHDGTRRHRGSRLRIGYLGWLHDQAGIDILTEAIQLVKAVHPSVTLLCVDLAEGQITGGLFEAVDICVMASPAVFEMAAAEALSAGTAVVCGTPGHLGEGGARAAMALADELIALCDEQAVLAQAAGAATGEADRFRWHSIADRADALYRETLS</sequence>
<dbReference type="Proteomes" id="UP000254978">
    <property type="component" value="Unassembled WGS sequence"/>
</dbReference>
<evidence type="ECO:0000256" key="1">
    <source>
        <dbReference type="ARBA" id="ARBA00022676"/>
    </source>
</evidence>
<dbReference type="OrthoDB" id="9801609at2"/>
<dbReference type="GO" id="GO:1903509">
    <property type="term" value="P:liposaccharide metabolic process"/>
    <property type="evidence" value="ECO:0007669"/>
    <property type="project" value="UniProtKB-ARBA"/>
</dbReference>
<keyword evidence="2" id="KW-0808">Transferase</keyword>
<evidence type="ECO:0000256" key="2">
    <source>
        <dbReference type="ARBA" id="ARBA00022679"/>
    </source>
</evidence>
<dbReference type="GO" id="GO:0008610">
    <property type="term" value="P:lipid biosynthetic process"/>
    <property type="evidence" value="ECO:0007669"/>
    <property type="project" value="UniProtKB-ARBA"/>
</dbReference>
<dbReference type="InterPro" id="IPR028098">
    <property type="entry name" value="Glyco_trans_4-like_N"/>
</dbReference>
<organism evidence="4 5">
    <name type="scientific">Mycolicibacterium tokaiense</name>
    <dbReference type="NCBI Taxonomy" id="39695"/>
    <lineage>
        <taxon>Bacteria</taxon>
        <taxon>Bacillati</taxon>
        <taxon>Actinomycetota</taxon>
        <taxon>Actinomycetes</taxon>
        <taxon>Mycobacteriales</taxon>
        <taxon>Mycobacteriaceae</taxon>
        <taxon>Mycolicibacterium</taxon>
    </lineage>
</organism>
<accession>A0A378TGV3</accession>
<evidence type="ECO:0000313" key="4">
    <source>
        <dbReference type="EMBL" id="STZ59033.1"/>
    </source>
</evidence>
<evidence type="ECO:0000313" key="5">
    <source>
        <dbReference type="Proteomes" id="UP000254978"/>
    </source>
</evidence>
<dbReference type="PANTHER" id="PTHR45947">
    <property type="entry name" value="SULFOQUINOVOSYL TRANSFERASE SQD2"/>
    <property type="match status" value="1"/>
</dbReference>
<dbReference type="SUPFAM" id="SSF53756">
    <property type="entry name" value="UDP-Glycosyltransferase/glycogen phosphorylase"/>
    <property type="match status" value="1"/>
</dbReference>
<keyword evidence="5" id="KW-1185">Reference proteome</keyword>